<name>A0ABU3XCZ7_9BACI</name>
<feature type="transmembrane region" description="Helical" evidence="7">
    <location>
        <begin position="237"/>
        <end position="258"/>
    </location>
</feature>
<protein>
    <submittedName>
        <fullName evidence="9">Phosphonate ABC transporter, permease protein PhnE</fullName>
    </submittedName>
</protein>
<dbReference type="Proteomes" id="UP001287282">
    <property type="component" value="Unassembled WGS sequence"/>
</dbReference>
<feature type="domain" description="ABC transmembrane type-1" evidence="8">
    <location>
        <begin position="99"/>
        <end position="282"/>
    </location>
</feature>
<proteinExistence type="inferred from homology"/>
<keyword evidence="4 7" id="KW-0812">Transmembrane</keyword>
<dbReference type="Pfam" id="PF00528">
    <property type="entry name" value="BPD_transp_1"/>
    <property type="match status" value="1"/>
</dbReference>
<feature type="transmembrane region" description="Helical" evidence="7">
    <location>
        <begin position="162"/>
        <end position="181"/>
    </location>
</feature>
<gene>
    <name evidence="9" type="primary">phnE</name>
    <name evidence="9" type="ORF">RYX56_15455</name>
</gene>
<dbReference type="CDD" id="cd06261">
    <property type="entry name" value="TM_PBP2"/>
    <property type="match status" value="1"/>
</dbReference>
<dbReference type="InterPro" id="IPR035906">
    <property type="entry name" value="MetI-like_sf"/>
</dbReference>
<dbReference type="NCBIfam" id="TIGR01097">
    <property type="entry name" value="PhnE"/>
    <property type="match status" value="1"/>
</dbReference>
<evidence type="ECO:0000256" key="3">
    <source>
        <dbReference type="ARBA" id="ARBA00022475"/>
    </source>
</evidence>
<keyword evidence="2 7" id="KW-0813">Transport</keyword>
<feature type="transmembrane region" description="Helical" evidence="7">
    <location>
        <begin position="104"/>
        <end position="124"/>
    </location>
</feature>
<dbReference type="RefSeq" id="WP_317122952.1">
    <property type="nucleotide sequence ID" value="NZ_JAWJBA010000005.1"/>
</dbReference>
<keyword evidence="10" id="KW-1185">Reference proteome</keyword>
<comment type="subcellular location">
    <subcellularLocation>
        <location evidence="1 7">Cell membrane</location>
        <topology evidence="1 7">Multi-pass membrane protein</topology>
    </subcellularLocation>
</comment>
<evidence type="ECO:0000259" key="8">
    <source>
        <dbReference type="PROSITE" id="PS50928"/>
    </source>
</evidence>
<dbReference type="InterPro" id="IPR000515">
    <property type="entry name" value="MetI-like"/>
</dbReference>
<dbReference type="PROSITE" id="PS50928">
    <property type="entry name" value="ABC_TM1"/>
    <property type="match status" value="1"/>
</dbReference>
<reference evidence="9 10" key="1">
    <citation type="submission" date="2023-10" db="EMBL/GenBank/DDBJ databases">
        <title>Screening of Alkalihalobacillus lindianensis BZ-TG-R113 and Its Alleviation of Salt Stress on Rapeseed Growth.</title>
        <authorList>
            <person name="Zhao B."/>
            <person name="Guo T."/>
        </authorList>
    </citation>
    <scope>NUCLEOTIDE SEQUENCE [LARGE SCALE GENOMIC DNA]</scope>
    <source>
        <strain evidence="9 10">BZ-TG-R113</strain>
    </source>
</reference>
<feature type="transmembrane region" description="Helical" evidence="7">
    <location>
        <begin position="43"/>
        <end position="60"/>
    </location>
</feature>
<dbReference type="InterPro" id="IPR005769">
    <property type="entry name" value="PhnE/PtxC"/>
</dbReference>
<evidence type="ECO:0000313" key="10">
    <source>
        <dbReference type="Proteomes" id="UP001287282"/>
    </source>
</evidence>
<keyword evidence="3" id="KW-1003">Cell membrane</keyword>
<dbReference type="SUPFAM" id="SSF161098">
    <property type="entry name" value="MetI-like"/>
    <property type="match status" value="1"/>
</dbReference>
<accession>A0ABU3XCZ7</accession>
<dbReference type="PANTHER" id="PTHR30043:SF1">
    <property type="entry name" value="ABC TRANSPORT SYSTEM PERMEASE PROTEIN P69"/>
    <property type="match status" value="1"/>
</dbReference>
<evidence type="ECO:0000313" key="9">
    <source>
        <dbReference type="EMBL" id="MDV2685762.1"/>
    </source>
</evidence>
<keyword evidence="5 7" id="KW-1133">Transmembrane helix</keyword>
<dbReference type="EMBL" id="JAWJBA010000005">
    <property type="protein sequence ID" value="MDV2685762.1"/>
    <property type="molecule type" value="Genomic_DNA"/>
</dbReference>
<comment type="caution">
    <text evidence="9">The sequence shown here is derived from an EMBL/GenBank/DDBJ whole genome shotgun (WGS) entry which is preliminary data.</text>
</comment>
<evidence type="ECO:0000256" key="2">
    <source>
        <dbReference type="ARBA" id="ARBA00022448"/>
    </source>
</evidence>
<sequence length="290" mass="31775">MSVPAKKLEAAQPLQLKTREKHWRSVDELYKDLKRRKKLVRSNQLLILSVILALIIWSWYETGFQLSSLYSGLGNIANFIMVDLLPPDFSAIGIFIGPAIDTVLMSYVGMIFSVFFSLIFGFLAAKNLTFHPVIGVISRSIIAFLRAVPALVWGILMVASFGLGPFAGTVALGLSGIGILAKAYADILEELDPGQIEAVRATGASWFQVVGQAVWPQFKAGFVGWSLYKMDLNIREAAVLGLIGAGGIGSILQSSISLFQYQRAALGILIIWLLILIVEFTTAKVRERIL</sequence>
<organism evidence="9 10">
    <name type="scientific">Alkalihalophilus lindianensis</name>
    <dbReference type="NCBI Taxonomy" id="1630542"/>
    <lineage>
        <taxon>Bacteria</taxon>
        <taxon>Bacillati</taxon>
        <taxon>Bacillota</taxon>
        <taxon>Bacilli</taxon>
        <taxon>Bacillales</taxon>
        <taxon>Bacillaceae</taxon>
        <taxon>Alkalihalophilus</taxon>
    </lineage>
</organism>
<dbReference type="PANTHER" id="PTHR30043">
    <property type="entry name" value="PHOSPHONATES TRANSPORT SYSTEM PERMEASE PROTEIN"/>
    <property type="match status" value="1"/>
</dbReference>
<evidence type="ECO:0000256" key="1">
    <source>
        <dbReference type="ARBA" id="ARBA00004651"/>
    </source>
</evidence>
<dbReference type="Gene3D" id="1.10.3720.10">
    <property type="entry name" value="MetI-like"/>
    <property type="match status" value="1"/>
</dbReference>
<feature type="transmembrane region" description="Helical" evidence="7">
    <location>
        <begin position="264"/>
        <end position="283"/>
    </location>
</feature>
<keyword evidence="6 7" id="KW-0472">Membrane</keyword>
<evidence type="ECO:0000256" key="6">
    <source>
        <dbReference type="ARBA" id="ARBA00023136"/>
    </source>
</evidence>
<evidence type="ECO:0000256" key="4">
    <source>
        <dbReference type="ARBA" id="ARBA00022692"/>
    </source>
</evidence>
<comment type="similarity">
    <text evidence="7">Belongs to the binding-protein-dependent transport system permease family.</text>
</comment>
<evidence type="ECO:0000256" key="7">
    <source>
        <dbReference type="RuleBase" id="RU363032"/>
    </source>
</evidence>
<evidence type="ECO:0000256" key="5">
    <source>
        <dbReference type="ARBA" id="ARBA00022989"/>
    </source>
</evidence>